<dbReference type="PANTHER" id="PTHR10696">
    <property type="entry name" value="GAMMA-BUTYROBETAINE HYDROXYLASE-RELATED"/>
    <property type="match status" value="1"/>
</dbReference>
<keyword evidence="7" id="KW-0223">Dioxygenase</keyword>
<feature type="domain" description="TauD/TfdA-like" evidence="6">
    <location>
        <begin position="73"/>
        <end position="324"/>
    </location>
</feature>
<protein>
    <submittedName>
        <fullName evidence="7">TauD/TfdA family dioxygenase</fullName>
        <ecNumber evidence="7">1.14.11.-</ecNumber>
    </submittedName>
</protein>
<gene>
    <name evidence="7" type="ORF">ACFFR3_41620</name>
</gene>
<reference evidence="7 8" key="1">
    <citation type="submission" date="2024-09" db="EMBL/GenBank/DDBJ databases">
        <authorList>
            <person name="Sun Q."/>
            <person name="Mori K."/>
        </authorList>
    </citation>
    <scope>NUCLEOTIDE SEQUENCE [LARGE SCALE GENOMIC DNA]</scope>
    <source>
        <strain evidence="7 8">JCM 3324</strain>
    </source>
</reference>
<dbReference type="Pfam" id="PF02668">
    <property type="entry name" value="TauD"/>
    <property type="match status" value="1"/>
</dbReference>
<keyword evidence="3" id="KW-0408">Iron</keyword>
<organism evidence="7 8">
    <name type="scientific">Nonomuraea salmonea</name>
    <dbReference type="NCBI Taxonomy" id="46181"/>
    <lineage>
        <taxon>Bacteria</taxon>
        <taxon>Bacillati</taxon>
        <taxon>Actinomycetota</taxon>
        <taxon>Actinomycetes</taxon>
        <taxon>Streptosporangiales</taxon>
        <taxon>Streptosporangiaceae</taxon>
        <taxon>Nonomuraea</taxon>
    </lineage>
</organism>
<dbReference type="InterPro" id="IPR050411">
    <property type="entry name" value="AlphaKG_dependent_hydroxylases"/>
</dbReference>
<dbReference type="RefSeq" id="WP_345404451.1">
    <property type="nucleotide sequence ID" value="NZ_BAAAXS010000001.1"/>
</dbReference>
<name>A0ABV5P0F7_9ACTN</name>
<evidence type="ECO:0000313" key="8">
    <source>
        <dbReference type="Proteomes" id="UP001589568"/>
    </source>
</evidence>
<dbReference type="EC" id="1.14.11.-" evidence="7"/>
<comment type="cofactor">
    <cofactor evidence="1">
        <name>Fe(2+)</name>
        <dbReference type="ChEBI" id="CHEBI:29033"/>
    </cofactor>
</comment>
<sequence length="337" mass="37308">MVVEPAAGPGEWRADDVRGNEAWIVRLDEEHRREVLAAVRATERSTDSRPTATNRQADPRPAPAADPALDPGSADGFPLPTLGPVLGRVREELVDGRGFVLVRGVPVEEMTQREREVAAVGLARHVGEVMPQGPEQAPLMHVRDTGSDPSEGRTRSYEHRGRLGYHSDPYDVVALLCVRPAKAGGLSAIVSSVAVHNEIVRLRPDLAEELYRPWWHDRRTGDGPDSFYTKPICVRRPDGGLSIAYGPDYLRSAQRCASVPPLTAAQLEVMALLDELTNDPRFAMTMELQAGDMQFLNNHVVLHSRTAFEDHPEPERRRHLLRLWVTVPRNGTDTTAC</sequence>
<dbReference type="InterPro" id="IPR003819">
    <property type="entry name" value="TauD/TfdA-like"/>
</dbReference>
<evidence type="ECO:0000259" key="6">
    <source>
        <dbReference type="Pfam" id="PF02668"/>
    </source>
</evidence>
<dbReference type="InterPro" id="IPR042098">
    <property type="entry name" value="TauD-like_sf"/>
</dbReference>
<dbReference type="Gene3D" id="3.60.130.10">
    <property type="entry name" value="Clavaminate synthase-like"/>
    <property type="match status" value="1"/>
</dbReference>
<evidence type="ECO:0000256" key="3">
    <source>
        <dbReference type="ARBA" id="ARBA00023004"/>
    </source>
</evidence>
<dbReference type="EMBL" id="JBHMCF010000046">
    <property type="protein sequence ID" value="MFB9476033.1"/>
    <property type="molecule type" value="Genomic_DNA"/>
</dbReference>
<accession>A0ABV5P0F7</accession>
<dbReference type="GO" id="GO:0051213">
    <property type="term" value="F:dioxygenase activity"/>
    <property type="evidence" value="ECO:0007669"/>
    <property type="project" value="UniProtKB-KW"/>
</dbReference>
<evidence type="ECO:0000256" key="2">
    <source>
        <dbReference type="ARBA" id="ARBA00023002"/>
    </source>
</evidence>
<evidence type="ECO:0000256" key="1">
    <source>
        <dbReference type="ARBA" id="ARBA00001954"/>
    </source>
</evidence>
<comment type="caution">
    <text evidence="7">The sequence shown here is derived from an EMBL/GenBank/DDBJ whole genome shotgun (WGS) entry which is preliminary data.</text>
</comment>
<evidence type="ECO:0000256" key="5">
    <source>
        <dbReference type="SAM" id="MobiDB-lite"/>
    </source>
</evidence>
<proteinExistence type="predicted"/>
<dbReference type="SUPFAM" id="SSF51197">
    <property type="entry name" value="Clavaminate synthase-like"/>
    <property type="match status" value="1"/>
</dbReference>
<dbReference type="PANTHER" id="PTHR10696:SF56">
    <property type="entry name" value="TAUD_TFDA-LIKE DOMAIN-CONTAINING PROTEIN"/>
    <property type="match status" value="1"/>
</dbReference>
<keyword evidence="8" id="KW-1185">Reference proteome</keyword>
<feature type="region of interest" description="Disordered" evidence="5">
    <location>
        <begin position="136"/>
        <end position="155"/>
    </location>
</feature>
<keyword evidence="4" id="KW-0045">Antibiotic biosynthesis</keyword>
<feature type="region of interest" description="Disordered" evidence="5">
    <location>
        <begin position="39"/>
        <end position="77"/>
    </location>
</feature>
<feature type="compositionally biased region" description="Low complexity" evidence="5">
    <location>
        <begin position="63"/>
        <end position="75"/>
    </location>
</feature>
<keyword evidence="2 7" id="KW-0560">Oxidoreductase</keyword>
<evidence type="ECO:0000313" key="7">
    <source>
        <dbReference type="EMBL" id="MFB9476033.1"/>
    </source>
</evidence>
<evidence type="ECO:0000256" key="4">
    <source>
        <dbReference type="ARBA" id="ARBA00023194"/>
    </source>
</evidence>
<feature type="compositionally biased region" description="Basic and acidic residues" evidence="5">
    <location>
        <begin position="141"/>
        <end position="155"/>
    </location>
</feature>
<dbReference type="Proteomes" id="UP001589568">
    <property type="component" value="Unassembled WGS sequence"/>
</dbReference>